<evidence type="ECO:0000313" key="1">
    <source>
        <dbReference type="EMBL" id="MEE2526746.1"/>
    </source>
</evidence>
<dbReference type="PANTHER" id="PTHR36057">
    <property type="match status" value="1"/>
</dbReference>
<sequence length="243" mass="26553">MISGLISLIFAVALTGPAQEPASAPARPVLIELYTSQGCPLCPAANEYLGRLDMRDDVIALSFSVDYWDIYGWQDTYARPEFVDRQRSYKSRMALPRIYTPQFVIDGTFEAAGSEPDGILSQIANRRLTLTDSIDIEVEHRGEGNFTIDIDGSVPAQEPATVYLAAYVPGWRTVNVEGGRNEGREVRVYNPVTALFELGQWQDGPDSYGAALPDGLAGVFIIQGGPGGPVYAVADFRHSMQDD</sequence>
<comment type="caution">
    <text evidence="1">The sequence shown here is derived from an EMBL/GenBank/DDBJ whole genome shotgun (WGS) entry which is preliminary data.</text>
</comment>
<dbReference type="SUPFAM" id="SSF52833">
    <property type="entry name" value="Thioredoxin-like"/>
    <property type="match status" value="1"/>
</dbReference>
<dbReference type="InterPro" id="IPR036249">
    <property type="entry name" value="Thioredoxin-like_sf"/>
</dbReference>
<evidence type="ECO:0000313" key="2">
    <source>
        <dbReference type="Proteomes" id="UP001354971"/>
    </source>
</evidence>
<dbReference type="Proteomes" id="UP001354971">
    <property type="component" value="Unassembled WGS sequence"/>
</dbReference>
<keyword evidence="2" id="KW-1185">Reference proteome</keyword>
<accession>A0ABU7LS61</accession>
<protein>
    <submittedName>
        <fullName evidence="1">DUF1223 domain-containing protein</fullName>
    </submittedName>
</protein>
<dbReference type="EMBL" id="JAZDRP010000005">
    <property type="protein sequence ID" value="MEE2526746.1"/>
    <property type="molecule type" value="Genomic_DNA"/>
</dbReference>
<dbReference type="PANTHER" id="PTHR36057:SF1">
    <property type="entry name" value="LIPOPROTEIN LIPID ATTACHMENT SITE-LIKE PROTEIN, PUTATIVE (DUF1223)-RELATED"/>
    <property type="match status" value="1"/>
</dbReference>
<gene>
    <name evidence="1" type="ORF">V0U79_10225</name>
</gene>
<organism evidence="1 2">
    <name type="scientific">Hyphobacterium lacteum</name>
    <dbReference type="NCBI Taxonomy" id="3116575"/>
    <lineage>
        <taxon>Bacteria</taxon>
        <taxon>Pseudomonadati</taxon>
        <taxon>Pseudomonadota</taxon>
        <taxon>Alphaproteobacteria</taxon>
        <taxon>Maricaulales</taxon>
        <taxon>Maricaulaceae</taxon>
        <taxon>Hyphobacterium</taxon>
    </lineage>
</organism>
<name>A0ABU7LS61_9PROT</name>
<dbReference type="InterPro" id="IPR010634">
    <property type="entry name" value="DUF1223"/>
</dbReference>
<dbReference type="RefSeq" id="WP_330199407.1">
    <property type="nucleotide sequence ID" value="NZ_JAZDRP010000005.1"/>
</dbReference>
<dbReference type="Pfam" id="PF06764">
    <property type="entry name" value="DUF1223"/>
    <property type="match status" value="1"/>
</dbReference>
<reference evidence="1 2" key="1">
    <citation type="submission" date="2024-01" db="EMBL/GenBank/DDBJ databases">
        <title>Hyphobacterium bacterium isolated from marine sediment.</title>
        <authorList>
            <person name="Zhao S."/>
        </authorList>
    </citation>
    <scope>NUCLEOTIDE SEQUENCE [LARGE SCALE GENOMIC DNA]</scope>
    <source>
        <strain evidence="2">HN65</strain>
    </source>
</reference>
<proteinExistence type="predicted"/>